<evidence type="ECO:0000313" key="2">
    <source>
        <dbReference type="Proteomes" id="UP000225182"/>
    </source>
</evidence>
<sequence>MLSHIVYHSICRSRTNANKIVIWVHLNTKRAPLISLLIPNHNESDELTLYRKAIIIVCKSMKLVNGFRKNRYLREKELFQML</sequence>
<dbReference type="AlphaFoldDB" id="A0A2A9U375"/>
<proteinExistence type="predicted"/>
<name>A0A2A9U375_BACCE</name>
<gene>
    <name evidence="1" type="ORF">COJ50_13245</name>
</gene>
<dbReference type="Proteomes" id="UP000225182">
    <property type="component" value="Unassembled WGS sequence"/>
</dbReference>
<reference evidence="1 2" key="1">
    <citation type="submission" date="2017-09" db="EMBL/GenBank/DDBJ databases">
        <title>Large-scale bioinformatics analysis of Bacillus genomes uncovers conserved roles of natural products in bacterial physiology.</title>
        <authorList>
            <consortium name="Agbiome Team Llc"/>
            <person name="Bleich R.M."/>
            <person name="Grubbs K.J."/>
            <person name="Santa Maria K.C."/>
            <person name="Allen S.E."/>
            <person name="Farag S."/>
            <person name="Shank E.A."/>
            <person name="Bowers A."/>
        </authorList>
    </citation>
    <scope>NUCLEOTIDE SEQUENCE [LARGE SCALE GENOMIC DNA]</scope>
    <source>
        <strain evidence="1 2">AFS076905</strain>
    </source>
</reference>
<evidence type="ECO:0000313" key="1">
    <source>
        <dbReference type="EMBL" id="PFN25392.1"/>
    </source>
</evidence>
<protein>
    <submittedName>
        <fullName evidence="1">Uncharacterized protein</fullName>
    </submittedName>
</protein>
<comment type="caution">
    <text evidence="1">The sequence shown here is derived from an EMBL/GenBank/DDBJ whole genome shotgun (WGS) entry which is preliminary data.</text>
</comment>
<accession>A0A2A9U375</accession>
<organism evidence="1 2">
    <name type="scientific">Bacillus cereus</name>
    <dbReference type="NCBI Taxonomy" id="1396"/>
    <lineage>
        <taxon>Bacteria</taxon>
        <taxon>Bacillati</taxon>
        <taxon>Bacillota</taxon>
        <taxon>Bacilli</taxon>
        <taxon>Bacillales</taxon>
        <taxon>Bacillaceae</taxon>
        <taxon>Bacillus</taxon>
        <taxon>Bacillus cereus group</taxon>
    </lineage>
</organism>
<dbReference type="EMBL" id="NUYN01000020">
    <property type="protein sequence ID" value="PFN25392.1"/>
    <property type="molecule type" value="Genomic_DNA"/>
</dbReference>